<dbReference type="InterPro" id="IPR019775">
    <property type="entry name" value="WD40_repeat_CS"/>
</dbReference>
<dbReference type="InterPro" id="IPR027145">
    <property type="entry name" value="PWP2"/>
</dbReference>
<protein>
    <recommendedName>
        <fullName evidence="7">Small-subunit processome Utp12 domain-containing protein</fullName>
    </recommendedName>
</protein>
<dbReference type="InterPro" id="IPR020472">
    <property type="entry name" value="WD40_PAC1"/>
</dbReference>
<organism evidence="8 9">
    <name type="scientific">Oedothorax gibbosus</name>
    <dbReference type="NCBI Taxonomy" id="931172"/>
    <lineage>
        <taxon>Eukaryota</taxon>
        <taxon>Metazoa</taxon>
        <taxon>Ecdysozoa</taxon>
        <taxon>Arthropoda</taxon>
        <taxon>Chelicerata</taxon>
        <taxon>Arachnida</taxon>
        <taxon>Araneae</taxon>
        <taxon>Araneomorphae</taxon>
        <taxon>Entelegynae</taxon>
        <taxon>Araneoidea</taxon>
        <taxon>Linyphiidae</taxon>
        <taxon>Erigoninae</taxon>
        <taxon>Oedothorax</taxon>
    </lineage>
</organism>
<dbReference type="Proteomes" id="UP000827092">
    <property type="component" value="Unassembled WGS sequence"/>
</dbReference>
<feature type="repeat" description="WD" evidence="6">
    <location>
        <begin position="405"/>
        <end position="446"/>
    </location>
</feature>
<evidence type="ECO:0000256" key="4">
    <source>
        <dbReference type="ARBA" id="ARBA00022737"/>
    </source>
</evidence>
<dbReference type="GO" id="GO:0000462">
    <property type="term" value="P:maturation of SSU-rRNA from tricistronic rRNA transcript (SSU-rRNA, 5.8S rRNA, LSU-rRNA)"/>
    <property type="evidence" value="ECO:0007669"/>
    <property type="project" value="TreeGrafter"/>
</dbReference>
<dbReference type="PRINTS" id="PR00320">
    <property type="entry name" value="GPROTEINBRPT"/>
</dbReference>
<keyword evidence="3 6" id="KW-0853">WD repeat</keyword>
<evidence type="ECO:0000259" key="7">
    <source>
        <dbReference type="Pfam" id="PF04003"/>
    </source>
</evidence>
<keyword evidence="9" id="KW-1185">Reference proteome</keyword>
<dbReference type="FunFam" id="2.130.10.10:FF:000216">
    <property type="entry name" value="Periodic tryptophan protein 2 homolog"/>
    <property type="match status" value="1"/>
</dbReference>
<dbReference type="GO" id="GO:0000028">
    <property type="term" value="P:ribosomal small subunit assembly"/>
    <property type="evidence" value="ECO:0007669"/>
    <property type="project" value="TreeGrafter"/>
</dbReference>
<proteinExistence type="inferred from homology"/>
<dbReference type="SMART" id="SM00320">
    <property type="entry name" value="WD40"/>
    <property type="match status" value="11"/>
</dbReference>
<sequence>MSKFSFKFSNLFGTVYHKGNLLFTPDGNVLISPVGNRINLYDIRKHKSETLPIESRYNFTTLALSPNGMLLVAVNEPGEALLCSIPHRTVIHRFHFKRPVADVKFSPNGKYLAVTKENDLFVYQVPSCNTKQFNAFVLEKVFHFSYDRTLCIDWTSDSKVIAVGGADMTTKIYALSPNESFSHYTLGSHTESVVGCFFEENSLNMYTVSRNGQVCVWECSMALNGLIYKKDPKDNEKNEDEEDDIVPEEKEKLAVEKKTNERFHYKRIARHYTKEAAQKEGYVVLTAATYHRKSHILVSGFSNGCFLLYEMPALTLIHSLTLSNQNIASIAFNTTGDWIALGSEGIGQLVVWEWQSESFVMKQQGHFNNLNCLGYSPDGMYIASGGEDGKLKLWDTSSGFCFVTFTEHSSAVTGVAFSQNSKTVLSASSDGTVRAFDLNRYRNFKTYTTPKPTQFSCLAVDKSGEIVCAGSEDSFEVYVWYMRTADLLTILAGHQAPVSGISFSPVDLYVATASWDKTVRLWNLSGSKSSQETIPLTSDGLSVAYRPDGAEIAVSSLDGQILFFNSYSSEQTGSIEGRNDLYVGRRETDMITAKKLIKSQAFTTLCYTADGECILAAGRSKFVCIYNIKEKILLKKFEITCNLSFDAVRDFINRRHMTSFGNKALIEERMEEENISIPVPGSKKIDRSSRSFKPEIVVTSIQFSPTGRSFAATSTEGLLVYSLDNNVMFDPFDLDIDITPENIRKTLKEENFSQAIMMSLRLNENLLIQEVLESIAVDNIQTLVSYLPKLYIEKLLRYVVDQLDDTPHLEFYVIWIQYILTSHGIDIKNRSKSNISTLRTMQKSLSHRLEQLDKICGNLSTCWNILWL</sequence>
<keyword evidence="4" id="KW-0677">Repeat</keyword>
<dbReference type="PROSITE" id="PS00678">
    <property type="entry name" value="WD_REPEATS_1"/>
    <property type="match status" value="2"/>
</dbReference>
<dbReference type="PROSITE" id="PS50082">
    <property type="entry name" value="WD_REPEATS_2"/>
    <property type="match status" value="3"/>
</dbReference>
<dbReference type="PANTHER" id="PTHR19858:SF0">
    <property type="entry name" value="PERIODIC TRYPTOPHAN PROTEIN 2 HOMOLOG"/>
    <property type="match status" value="1"/>
</dbReference>
<evidence type="ECO:0000256" key="3">
    <source>
        <dbReference type="ARBA" id="ARBA00022574"/>
    </source>
</evidence>
<dbReference type="Pfam" id="PF04003">
    <property type="entry name" value="Utp12"/>
    <property type="match status" value="1"/>
</dbReference>
<feature type="domain" description="Small-subunit processome Utp12" evidence="7">
    <location>
        <begin position="763"/>
        <end position="857"/>
    </location>
</feature>
<evidence type="ECO:0000313" key="8">
    <source>
        <dbReference type="EMBL" id="KAG8187094.1"/>
    </source>
</evidence>
<dbReference type="GO" id="GO:0032040">
    <property type="term" value="C:small-subunit processome"/>
    <property type="evidence" value="ECO:0007669"/>
    <property type="project" value="TreeGrafter"/>
</dbReference>
<feature type="repeat" description="WD" evidence="6">
    <location>
        <begin position="363"/>
        <end position="404"/>
    </location>
</feature>
<dbReference type="InterPro" id="IPR015943">
    <property type="entry name" value="WD40/YVTN_repeat-like_dom_sf"/>
</dbReference>
<dbReference type="GO" id="GO:0034388">
    <property type="term" value="C:Pwp2p-containing subcomplex of 90S preribosome"/>
    <property type="evidence" value="ECO:0007669"/>
    <property type="project" value="TreeGrafter"/>
</dbReference>
<dbReference type="Gene3D" id="2.130.10.10">
    <property type="entry name" value="YVTN repeat-like/Quinoprotein amine dehydrogenase"/>
    <property type="match status" value="3"/>
</dbReference>
<comment type="subcellular location">
    <subcellularLocation>
        <location evidence="1">Nucleus</location>
        <location evidence="1">Nucleolus</location>
    </subcellularLocation>
</comment>
<dbReference type="PANTHER" id="PTHR19858">
    <property type="entry name" value="WD40 REPEAT PROTEIN"/>
    <property type="match status" value="1"/>
</dbReference>
<evidence type="ECO:0000313" key="9">
    <source>
        <dbReference type="Proteomes" id="UP000827092"/>
    </source>
</evidence>
<keyword evidence="5" id="KW-0539">Nucleus</keyword>
<dbReference type="InterPro" id="IPR011047">
    <property type="entry name" value="Quinoprotein_ADH-like_sf"/>
</dbReference>
<dbReference type="PROSITE" id="PS50294">
    <property type="entry name" value="WD_REPEATS_REGION"/>
    <property type="match status" value="3"/>
</dbReference>
<evidence type="ECO:0000256" key="5">
    <source>
        <dbReference type="ARBA" id="ARBA00023242"/>
    </source>
</evidence>
<accession>A0AAV6USB4</accession>
<dbReference type="AlphaFoldDB" id="A0AAV6USB4"/>
<dbReference type="EMBL" id="JAFNEN010000279">
    <property type="protein sequence ID" value="KAG8187094.1"/>
    <property type="molecule type" value="Genomic_DNA"/>
</dbReference>
<feature type="repeat" description="WD" evidence="6">
    <location>
        <begin position="491"/>
        <end position="532"/>
    </location>
</feature>
<dbReference type="InterPro" id="IPR001680">
    <property type="entry name" value="WD40_rpt"/>
</dbReference>
<dbReference type="Pfam" id="PF00400">
    <property type="entry name" value="WD40"/>
    <property type="match status" value="4"/>
</dbReference>
<dbReference type="SUPFAM" id="SSF50998">
    <property type="entry name" value="Quinoprotein alcohol dehydrogenase-like"/>
    <property type="match status" value="2"/>
</dbReference>
<comment type="similarity">
    <text evidence="2">Belongs to the WD repeat PWP2 family.</text>
</comment>
<evidence type="ECO:0000256" key="1">
    <source>
        <dbReference type="ARBA" id="ARBA00004604"/>
    </source>
</evidence>
<evidence type="ECO:0000256" key="2">
    <source>
        <dbReference type="ARBA" id="ARBA00010226"/>
    </source>
</evidence>
<gene>
    <name evidence="8" type="ORF">JTE90_023936</name>
</gene>
<evidence type="ECO:0000256" key="6">
    <source>
        <dbReference type="PROSITE-ProRule" id="PRU00221"/>
    </source>
</evidence>
<reference evidence="8 9" key="1">
    <citation type="journal article" date="2022" name="Nat. Ecol. Evol.">
        <title>A masculinizing supergene underlies an exaggerated male reproductive morph in a spider.</title>
        <authorList>
            <person name="Hendrickx F."/>
            <person name="De Corte Z."/>
            <person name="Sonet G."/>
            <person name="Van Belleghem S.M."/>
            <person name="Kostlbacher S."/>
            <person name="Vangestel C."/>
        </authorList>
    </citation>
    <scope>NUCLEOTIDE SEQUENCE [LARGE SCALE GENOMIC DNA]</scope>
    <source>
        <strain evidence="8">W744_W776</strain>
    </source>
</reference>
<dbReference type="CDD" id="cd00200">
    <property type="entry name" value="WD40"/>
    <property type="match status" value="1"/>
</dbReference>
<comment type="caution">
    <text evidence="8">The sequence shown here is derived from an EMBL/GenBank/DDBJ whole genome shotgun (WGS) entry which is preliminary data.</text>
</comment>
<name>A0AAV6USB4_9ARAC</name>
<dbReference type="InterPro" id="IPR007148">
    <property type="entry name" value="SSU_processome_Utp12"/>
</dbReference>